<feature type="transmembrane region" description="Helical" evidence="1">
    <location>
        <begin position="87"/>
        <end position="109"/>
    </location>
</feature>
<gene>
    <name evidence="2" type="ORF">SAMN05428971_2885</name>
</gene>
<keyword evidence="1" id="KW-0472">Membrane</keyword>
<reference evidence="3" key="1">
    <citation type="submission" date="2016-10" db="EMBL/GenBank/DDBJ databases">
        <authorList>
            <person name="Varghese N."/>
            <person name="Submissions S."/>
        </authorList>
    </citation>
    <scope>NUCLEOTIDE SEQUENCE [LARGE SCALE GENOMIC DNA]</scope>
    <source>
        <strain evidence="3">OV426</strain>
    </source>
</reference>
<keyword evidence="3" id="KW-1185">Reference proteome</keyword>
<protein>
    <submittedName>
        <fullName evidence="2">Uncharacterized protein</fullName>
    </submittedName>
</protein>
<evidence type="ECO:0000256" key="1">
    <source>
        <dbReference type="SAM" id="Phobius"/>
    </source>
</evidence>
<keyword evidence="1" id="KW-1133">Transmembrane helix</keyword>
<feature type="transmembrane region" description="Helical" evidence="1">
    <location>
        <begin position="38"/>
        <end position="60"/>
    </location>
</feature>
<dbReference type="OrthoDB" id="8781084at2"/>
<evidence type="ECO:0000313" key="3">
    <source>
        <dbReference type="Proteomes" id="UP000198968"/>
    </source>
</evidence>
<dbReference type="RefSeq" id="WP_090964790.1">
    <property type="nucleotide sequence ID" value="NZ_FOVG01000003.1"/>
</dbReference>
<accession>A0A1I5EDB8</accession>
<keyword evidence="1" id="KW-0812">Transmembrane</keyword>
<feature type="transmembrane region" description="Helical" evidence="1">
    <location>
        <begin position="6"/>
        <end position="26"/>
    </location>
</feature>
<organism evidence="2 3">
    <name type="scientific">Candidatus Pantoea varia</name>
    <dbReference type="NCBI Taxonomy" id="1881036"/>
    <lineage>
        <taxon>Bacteria</taxon>
        <taxon>Pseudomonadati</taxon>
        <taxon>Pseudomonadota</taxon>
        <taxon>Gammaproteobacteria</taxon>
        <taxon>Enterobacterales</taxon>
        <taxon>Erwiniaceae</taxon>
        <taxon>Pantoea</taxon>
    </lineage>
</organism>
<proteinExistence type="predicted"/>
<evidence type="ECO:0000313" key="2">
    <source>
        <dbReference type="EMBL" id="SFO09457.1"/>
    </source>
</evidence>
<name>A0A1I5EDB8_9GAMM</name>
<sequence>MIAWSGVGFFVALLICAAYLLCKWALDFYYYDGFFVAHLWATGATLIIAALFCAVFVWALRQEKWLDSIATATKSEPMMAPEKTHNFFFIPVLYWPIILFLLGSGICIYDLTR</sequence>
<dbReference type="AlphaFoldDB" id="A0A1I5EDB8"/>
<dbReference type="Proteomes" id="UP000198968">
    <property type="component" value="Unassembled WGS sequence"/>
</dbReference>
<dbReference type="EMBL" id="FOVG01000003">
    <property type="protein sequence ID" value="SFO09457.1"/>
    <property type="molecule type" value="Genomic_DNA"/>
</dbReference>